<keyword evidence="2" id="KW-1185">Reference proteome</keyword>
<dbReference type="Proteomes" id="UP000318717">
    <property type="component" value="Unassembled WGS sequence"/>
</dbReference>
<sequence length="69" mass="8003">MISAISISRAYLVLKSTIDGQESPNLVAGVSLELLMRLDFRALYFWRVNLWTNSFLELKNSRKTKRDLL</sequence>
<reference evidence="1 2" key="1">
    <citation type="submission" date="2019-06" db="EMBL/GenBank/DDBJ databases">
        <title>Whole genome shotgun sequence of Vibrio inusitatus NBRC 102082.</title>
        <authorList>
            <person name="Hosoyama A."/>
            <person name="Uohara A."/>
            <person name="Ohji S."/>
            <person name="Ichikawa N."/>
        </authorList>
    </citation>
    <scope>NUCLEOTIDE SEQUENCE [LARGE SCALE GENOMIC DNA]</scope>
    <source>
        <strain evidence="1 2">NBRC 102082</strain>
    </source>
</reference>
<accession>A0A4Y3HVA4</accession>
<protein>
    <submittedName>
        <fullName evidence="1">Uncharacterized protein</fullName>
    </submittedName>
</protein>
<gene>
    <name evidence="1" type="ORF">VIN01S_19030</name>
</gene>
<proteinExistence type="predicted"/>
<evidence type="ECO:0000313" key="2">
    <source>
        <dbReference type="Proteomes" id="UP000318717"/>
    </source>
</evidence>
<name>A0A4Y3HVA4_9VIBR</name>
<dbReference type="AlphaFoldDB" id="A0A4Y3HVA4"/>
<organism evidence="1 2">
    <name type="scientific">Vibrio inusitatus NBRC 102082</name>
    <dbReference type="NCBI Taxonomy" id="1219070"/>
    <lineage>
        <taxon>Bacteria</taxon>
        <taxon>Pseudomonadati</taxon>
        <taxon>Pseudomonadota</taxon>
        <taxon>Gammaproteobacteria</taxon>
        <taxon>Vibrionales</taxon>
        <taxon>Vibrionaceae</taxon>
        <taxon>Vibrio</taxon>
    </lineage>
</organism>
<dbReference type="EMBL" id="BJLF01000008">
    <property type="protein sequence ID" value="GEA51099.1"/>
    <property type="molecule type" value="Genomic_DNA"/>
</dbReference>
<comment type="caution">
    <text evidence="1">The sequence shown here is derived from an EMBL/GenBank/DDBJ whole genome shotgun (WGS) entry which is preliminary data.</text>
</comment>
<evidence type="ECO:0000313" key="1">
    <source>
        <dbReference type="EMBL" id="GEA51099.1"/>
    </source>
</evidence>